<dbReference type="Pfam" id="PF03848">
    <property type="entry name" value="TehB"/>
    <property type="match status" value="1"/>
</dbReference>
<feature type="domain" description="Tellurite resistance methyltransferase TehB-like" evidence="2">
    <location>
        <begin position="89"/>
        <end position="280"/>
    </location>
</feature>
<dbReference type="EMBL" id="UHIA01000003">
    <property type="protein sequence ID" value="SUO91516.1"/>
    <property type="molecule type" value="Genomic_DNA"/>
</dbReference>
<dbReference type="AlphaFoldDB" id="A0A380MI62"/>
<dbReference type="Proteomes" id="UP000254575">
    <property type="component" value="Unassembled WGS sequence"/>
</dbReference>
<dbReference type="GO" id="GO:0005737">
    <property type="term" value="C:cytoplasm"/>
    <property type="evidence" value="ECO:0007669"/>
    <property type="project" value="InterPro"/>
</dbReference>
<dbReference type="InterPro" id="IPR014710">
    <property type="entry name" value="RmlC-like_jellyroll"/>
</dbReference>
<reference evidence="4 5" key="1">
    <citation type="submission" date="2018-06" db="EMBL/GenBank/DDBJ databases">
        <authorList>
            <consortium name="Pathogen Informatics"/>
            <person name="Doyle S."/>
        </authorList>
    </citation>
    <scope>NUCLEOTIDE SEQUENCE [LARGE SCALE GENOMIC DNA]</scope>
    <source>
        <strain evidence="4 5">NCTC10717</strain>
    </source>
</reference>
<organism evidence="4 5">
    <name type="scientific">Suttonella indologenes</name>
    <dbReference type="NCBI Taxonomy" id="13276"/>
    <lineage>
        <taxon>Bacteria</taxon>
        <taxon>Pseudomonadati</taxon>
        <taxon>Pseudomonadota</taxon>
        <taxon>Gammaproteobacteria</taxon>
        <taxon>Cardiobacteriales</taxon>
        <taxon>Cardiobacteriaceae</taxon>
        <taxon>Suttonella</taxon>
    </lineage>
</organism>
<proteinExistence type="predicted"/>
<dbReference type="NCBIfam" id="TIGR00477">
    <property type="entry name" value="tehB"/>
    <property type="match status" value="1"/>
</dbReference>
<gene>
    <name evidence="4" type="primary">tehB</name>
    <name evidence="4" type="ORF">NCTC10717_00193</name>
</gene>
<keyword evidence="1 4" id="KW-0808">Transferase</keyword>
<evidence type="ECO:0000313" key="5">
    <source>
        <dbReference type="Proteomes" id="UP000254575"/>
    </source>
</evidence>
<dbReference type="SUPFAM" id="SSF53335">
    <property type="entry name" value="S-adenosyl-L-methionine-dependent methyltransferases"/>
    <property type="match status" value="1"/>
</dbReference>
<sequence length="284" mass="32015">MDLIAYKTMPQWGADDLPKAFLQHHNTKAGTWGHVQVLQGELMYYAMDEAGNILSETRLNPQNTPLFVEPQAWHKVAPLSEDMRMQLSFYCEKSDYFTKKYGMTAIHSAVKHMLDIVPPCTVLDLGCGQGRNALPLSLMGYRVRAADYQPAAVESIARLAAEMQLPLDTAVYDIHQADIAGEYDCIISTVVMMFLQADKIPAIIADMQAKTRRGGYNLIVCAMHSADYPCHMPFSFTFAEGELRRYYQDWQLHVYEEAPGKMHATDAQGNPIELTFVTMLAQKH</sequence>
<dbReference type="NCBIfam" id="NF008405">
    <property type="entry name" value="PRK11207.1"/>
    <property type="match status" value="1"/>
</dbReference>
<evidence type="ECO:0000313" key="4">
    <source>
        <dbReference type="EMBL" id="SUO91516.1"/>
    </source>
</evidence>
<dbReference type="EC" id="2.1.1.-" evidence="4"/>
<evidence type="ECO:0000256" key="1">
    <source>
        <dbReference type="ARBA" id="ARBA00022679"/>
    </source>
</evidence>
<dbReference type="Gene3D" id="2.60.120.10">
    <property type="entry name" value="Jelly Rolls"/>
    <property type="match status" value="1"/>
</dbReference>
<dbReference type="PIRSF" id="PIRSF005215">
    <property type="entry name" value="TehB"/>
    <property type="match status" value="1"/>
</dbReference>
<dbReference type="PANTHER" id="PTHR43861">
    <property type="entry name" value="TRANS-ACONITATE 2-METHYLTRANSFERASE-RELATED"/>
    <property type="match status" value="1"/>
</dbReference>
<dbReference type="Gene3D" id="3.40.50.150">
    <property type="entry name" value="Vaccinia Virus protein VP39"/>
    <property type="match status" value="1"/>
</dbReference>
<dbReference type="PANTHER" id="PTHR43861:SF3">
    <property type="entry name" value="PUTATIVE (AFU_ORTHOLOGUE AFUA_2G14390)-RELATED"/>
    <property type="match status" value="1"/>
</dbReference>
<keyword evidence="4" id="KW-0489">Methyltransferase</keyword>
<dbReference type="RefSeq" id="WP_115217513.1">
    <property type="nucleotide sequence ID" value="NZ_UHIA01000003.1"/>
</dbReference>
<dbReference type="GO" id="GO:0008757">
    <property type="term" value="F:S-adenosylmethionine-dependent methyltransferase activity"/>
    <property type="evidence" value="ECO:0007669"/>
    <property type="project" value="InterPro"/>
</dbReference>
<dbReference type="InterPro" id="IPR014431">
    <property type="entry name" value="Tellurite-R_TehB-2"/>
</dbReference>
<dbReference type="GO" id="GO:0046690">
    <property type="term" value="P:response to tellurium ion"/>
    <property type="evidence" value="ECO:0007669"/>
    <property type="project" value="InterPro"/>
</dbReference>
<dbReference type="CDD" id="cd02440">
    <property type="entry name" value="AdoMet_MTases"/>
    <property type="match status" value="1"/>
</dbReference>
<dbReference type="NCBIfam" id="NF008992">
    <property type="entry name" value="PRK12335.1"/>
    <property type="match status" value="1"/>
</dbReference>
<dbReference type="OrthoDB" id="9804312at2"/>
<dbReference type="GO" id="GO:0032259">
    <property type="term" value="P:methylation"/>
    <property type="evidence" value="ECO:0007669"/>
    <property type="project" value="UniProtKB-KW"/>
</dbReference>
<dbReference type="InterPro" id="IPR004537">
    <property type="entry name" value="Tellurite-R_MeTrfase_TehB"/>
</dbReference>
<evidence type="ECO:0000259" key="3">
    <source>
        <dbReference type="Pfam" id="PF09313"/>
    </source>
</evidence>
<feature type="domain" description="TehB/YeaR-like" evidence="3">
    <location>
        <begin position="7"/>
        <end position="87"/>
    </location>
</feature>
<dbReference type="InterPro" id="IPR029063">
    <property type="entry name" value="SAM-dependent_MTases_sf"/>
</dbReference>
<dbReference type="SUPFAM" id="SSF51197">
    <property type="entry name" value="Clavaminate synthase-like"/>
    <property type="match status" value="1"/>
</dbReference>
<keyword evidence="5" id="KW-1185">Reference proteome</keyword>
<name>A0A380MI62_9GAMM</name>
<dbReference type="InterPro" id="IPR015985">
    <property type="entry name" value="TehB-like_dom"/>
</dbReference>
<accession>A0A380MI62</accession>
<protein>
    <submittedName>
        <fullName evidence="4">Tellurite resistance protein TehB homolog</fullName>
        <ecNumber evidence="4">2.1.1.-</ecNumber>
    </submittedName>
</protein>
<dbReference type="InterPro" id="IPR015392">
    <property type="entry name" value="TehB/YeaR-like_dom"/>
</dbReference>
<evidence type="ECO:0000259" key="2">
    <source>
        <dbReference type="Pfam" id="PF03848"/>
    </source>
</evidence>
<dbReference type="Pfam" id="PF09313">
    <property type="entry name" value="TehB-like"/>
    <property type="match status" value="1"/>
</dbReference>